<protein>
    <submittedName>
        <fullName evidence="2">DUF4132 domain-containing protein</fullName>
    </submittedName>
</protein>
<feature type="non-terminal residue" evidence="2">
    <location>
        <position position="1"/>
    </location>
</feature>
<dbReference type="EMBL" id="JABFXE010000844">
    <property type="protein sequence ID" value="NUQ90763.1"/>
    <property type="molecule type" value="Genomic_DNA"/>
</dbReference>
<sequence length="411" mass="43915">AAGAPAKDGWALTQLAHFPSDAAAVRLAELVRAWPDENKHKRAAAGLAVLGAMGTEAALRALHGLSEKLKFKGLKDEAGRRLTAAAKRLGLRREQLADRLVPDLGLGAPIVLDYGPRTFTVEADEHLALRVTDGTGKVLKALPKPGAKDDADAAGEAYRRYTALKKDLRTVAADQVRRLEAAMVAARTWSVPEFEALIAGHPLNRRLARRLVWWTGTGSAATGFRIAEDGSYADADDARVALPADARVRLAHPVLLGERTGDWIALLTDYELLQPFDQLARPALALTDEERATGRLARAEGAVIEAVRVLGATGQGWQRAKPEDAGVEPGLTWSPGNGLMVAVALEPGIWAGAATQSPDQTVRSAVVSRGEPCWWFDERRPPRPVDLDPVTASEILARLERLTTSGGGPAA</sequence>
<dbReference type="AlphaFoldDB" id="A0A850CFV7"/>
<name>A0A850CFV7_9ACTN</name>
<dbReference type="InterPro" id="IPR025406">
    <property type="entry name" value="DUF4132"/>
</dbReference>
<dbReference type="Pfam" id="PF13569">
    <property type="entry name" value="DUF4132"/>
    <property type="match status" value="1"/>
</dbReference>
<evidence type="ECO:0000313" key="2">
    <source>
        <dbReference type="EMBL" id="NUQ90763.1"/>
    </source>
</evidence>
<organism evidence="2 3">
    <name type="scientific">Glycomyces artemisiae</name>
    <dbReference type="NCBI Taxonomy" id="1076443"/>
    <lineage>
        <taxon>Bacteria</taxon>
        <taxon>Bacillati</taxon>
        <taxon>Actinomycetota</taxon>
        <taxon>Actinomycetes</taxon>
        <taxon>Glycomycetales</taxon>
        <taxon>Glycomycetaceae</taxon>
        <taxon>Glycomyces</taxon>
    </lineage>
</organism>
<gene>
    <name evidence="2" type="ORF">HOQ43_20150</name>
</gene>
<accession>A0A850CFV7</accession>
<evidence type="ECO:0000313" key="3">
    <source>
        <dbReference type="Proteomes" id="UP000574690"/>
    </source>
</evidence>
<dbReference type="Proteomes" id="UP000574690">
    <property type="component" value="Unassembled WGS sequence"/>
</dbReference>
<comment type="caution">
    <text evidence="2">The sequence shown here is derived from an EMBL/GenBank/DDBJ whole genome shotgun (WGS) entry which is preliminary data.</text>
</comment>
<reference evidence="2 3" key="1">
    <citation type="submission" date="2020-05" db="EMBL/GenBank/DDBJ databases">
        <title>DNA-SIP metagenomic assembled genomes.</title>
        <authorList>
            <person name="Yu J."/>
        </authorList>
    </citation>
    <scope>NUCLEOTIDE SEQUENCE [LARGE SCALE GENOMIC DNA]</scope>
    <source>
        <strain evidence="2">Bin5.27</strain>
    </source>
</reference>
<evidence type="ECO:0000259" key="1">
    <source>
        <dbReference type="Pfam" id="PF13569"/>
    </source>
</evidence>
<feature type="domain" description="DUF4132" evidence="1">
    <location>
        <begin position="136"/>
        <end position="317"/>
    </location>
</feature>
<proteinExistence type="predicted"/>